<dbReference type="AlphaFoldDB" id="A0A1Y2EKA5"/>
<feature type="chain" id="PRO_5012372718" evidence="1">
    <location>
        <begin position="24"/>
        <end position="77"/>
    </location>
</feature>
<reference evidence="2 3" key="1">
    <citation type="submission" date="2016-07" db="EMBL/GenBank/DDBJ databases">
        <title>Pervasive Adenine N6-methylation of Active Genes in Fungi.</title>
        <authorList>
            <consortium name="DOE Joint Genome Institute"/>
            <person name="Mondo S.J."/>
            <person name="Dannebaum R.O."/>
            <person name="Kuo R.C."/>
            <person name="Labutti K."/>
            <person name="Haridas S."/>
            <person name="Kuo A."/>
            <person name="Salamov A."/>
            <person name="Ahrendt S.R."/>
            <person name="Lipzen A."/>
            <person name="Sullivan W."/>
            <person name="Andreopoulos W.B."/>
            <person name="Clum A."/>
            <person name="Lindquist E."/>
            <person name="Daum C."/>
            <person name="Ramamoorthy G.K."/>
            <person name="Gryganskyi A."/>
            <person name="Culley D."/>
            <person name="Magnuson J.K."/>
            <person name="James T.Y."/>
            <person name="O'Malley M.A."/>
            <person name="Stajich J.E."/>
            <person name="Spatafora J.W."/>
            <person name="Visel A."/>
            <person name="Grigoriev I.V."/>
        </authorList>
    </citation>
    <scope>NUCLEOTIDE SEQUENCE [LARGE SCALE GENOMIC DNA]</scope>
    <source>
        <strain evidence="2 3">CBS 129021</strain>
    </source>
</reference>
<gene>
    <name evidence="2" type="ORF">BCR38DRAFT_418559</name>
</gene>
<dbReference type="InParanoid" id="A0A1Y2EKA5"/>
<dbReference type="RefSeq" id="XP_040721573.1">
    <property type="nucleotide sequence ID" value="XM_040859234.1"/>
</dbReference>
<feature type="signal peptide" evidence="1">
    <location>
        <begin position="1"/>
        <end position="23"/>
    </location>
</feature>
<keyword evidence="3" id="KW-1185">Reference proteome</keyword>
<accession>A0A1Y2EKA5</accession>
<protein>
    <submittedName>
        <fullName evidence="2">Uncharacterized protein</fullName>
    </submittedName>
</protein>
<organism evidence="2 3">
    <name type="scientific">Pseudomassariella vexata</name>
    <dbReference type="NCBI Taxonomy" id="1141098"/>
    <lineage>
        <taxon>Eukaryota</taxon>
        <taxon>Fungi</taxon>
        <taxon>Dikarya</taxon>
        <taxon>Ascomycota</taxon>
        <taxon>Pezizomycotina</taxon>
        <taxon>Sordariomycetes</taxon>
        <taxon>Xylariomycetidae</taxon>
        <taxon>Amphisphaeriales</taxon>
        <taxon>Pseudomassariaceae</taxon>
        <taxon>Pseudomassariella</taxon>
    </lineage>
</organism>
<sequence>MIFRHRVTTLFFTALALTHLVYSKPMQDDGLDTISARALESYPYQTKQNLGHVSIKLTPISEIVREPRLTSGPMTAR</sequence>
<dbReference type="GeneID" id="63775446"/>
<keyword evidence="1" id="KW-0732">Signal</keyword>
<name>A0A1Y2EKA5_9PEZI</name>
<comment type="caution">
    <text evidence="2">The sequence shown here is derived from an EMBL/GenBank/DDBJ whole genome shotgun (WGS) entry which is preliminary data.</text>
</comment>
<evidence type="ECO:0000256" key="1">
    <source>
        <dbReference type="SAM" id="SignalP"/>
    </source>
</evidence>
<proteinExistence type="predicted"/>
<evidence type="ECO:0000313" key="3">
    <source>
        <dbReference type="Proteomes" id="UP000193689"/>
    </source>
</evidence>
<evidence type="ECO:0000313" key="2">
    <source>
        <dbReference type="EMBL" id="ORY71981.1"/>
    </source>
</evidence>
<dbReference type="Proteomes" id="UP000193689">
    <property type="component" value="Unassembled WGS sequence"/>
</dbReference>
<dbReference type="EMBL" id="MCFJ01000001">
    <property type="protein sequence ID" value="ORY71981.1"/>
    <property type="molecule type" value="Genomic_DNA"/>
</dbReference>